<evidence type="ECO:0000313" key="2">
    <source>
        <dbReference type="EMBL" id="MFC4392532.1"/>
    </source>
</evidence>
<sequence length="392" mass="44893">MKKILLLFIFLLLNGASIHAQNDYGVLVKTILYPKKPYAVNTVFTIEGKKDNETRFTTGNMLPLNEEREIYNFYYVTDINKISFFSYEQYNTGMTCSMQSTNQYDIRIATEDYFDGCLGYSNVYTIHLNQPENNNVCADEIITLYNGWNYEYRYSTGNWTPLPAQYQAQTAVHFKLTDLTGYEGKSQIFFRAGYQNNFTNVITYNIIGCSPELNGDPVAVDTKCIYQSNGGVELKFKSELKDNNRFLFNIFYDNTPPEFIKSLFVSKGQITNNTFFWDNLATGTYIIKYQAQSLNDTNENVGLSAITTKSFTIGNPTPLKFETKAINTGCDEIKIQISASGGTKPYYYYLGNETIENKHRFESPYIIPNNMPDGDYKITVIDSKECIEKPEL</sequence>
<keyword evidence="1" id="KW-0732">Signal</keyword>
<name>A0ABV8W8P9_9FLAO</name>
<protein>
    <recommendedName>
        <fullName evidence="4">SprB repeat-containing protein</fullName>
    </recommendedName>
</protein>
<evidence type="ECO:0000313" key="3">
    <source>
        <dbReference type="Proteomes" id="UP001595719"/>
    </source>
</evidence>
<dbReference type="EMBL" id="JBHSCO010000004">
    <property type="protein sequence ID" value="MFC4392532.1"/>
    <property type="molecule type" value="Genomic_DNA"/>
</dbReference>
<evidence type="ECO:0008006" key="4">
    <source>
        <dbReference type="Google" id="ProtNLM"/>
    </source>
</evidence>
<feature type="chain" id="PRO_5045495686" description="SprB repeat-containing protein" evidence="1">
    <location>
        <begin position="21"/>
        <end position="392"/>
    </location>
</feature>
<feature type="signal peptide" evidence="1">
    <location>
        <begin position="1"/>
        <end position="20"/>
    </location>
</feature>
<dbReference type="RefSeq" id="WP_179004020.1">
    <property type="nucleotide sequence ID" value="NZ_JBHSCO010000004.1"/>
</dbReference>
<proteinExistence type="predicted"/>
<organism evidence="2 3">
    <name type="scientific">Flavobacterium quisquiliarum</name>
    <dbReference type="NCBI Taxonomy" id="1834436"/>
    <lineage>
        <taxon>Bacteria</taxon>
        <taxon>Pseudomonadati</taxon>
        <taxon>Bacteroidota</taxon>
        <taxon>Flavobacteriia</taxon>
        <taxon>Flavobacteriales</taxon>
        <taxon>Flavobacteriaceae</taxon>
        <taxon>Flavobacterium</taxon>
    </lineage>
</organism>
<evidence type="ECO:0000256" key="1">
    <source>
        <dbReference type="SAM" id="SignalP"/>
    </source>
</evidence>
<comment type="caution">
    <text evidence="2">The sequence shown here is derived from an EMBL/GenBank/DDBJ whole genome shotgun (WGS) entry which is preliminary data.</text>
</comment>
<dbReference type="Proteomes" id="UP001595719">
    <property type="component" value="Unassembled WGS sequence"/>
</dbReference>
<reference evidence="3" key="1">
    <citation type="journal article" date="2019" name="Int. J. Syst. Evol. Microbiol.">
        <title>The Global Catalogue of Microorganisms (GCM) 10K type strain sequencing project: providing services to taxonomists for standard genome sequencing and annotation.</title>
        <authorList>
            <consortium name="The Broad Institute Genomics Platform"/>
            <consortium name="The Broad Institute Genome Sequencing Center for Infectious Disease"/>
            <person name="Wu L."/>
            <person name="Ma J."/>
        </authorList>
    </citation>
    <scope>NUCLEOTIDE SEQUENCE [LARGE SCALE GENOMIC DNA]</scope>
    <source>
        <strain evidence="3">CGMCC 1.15345</strain>
    </source>
</reference>
<keyword evidence="3" id="KW-1185">Reference proteome</keyword>
<accession>A0ABV8W8P9</accession>
<gene>
    <name evidence="2" type="ORF">ACFOY0_16145</name>
</gene>